<keyword evidence="2" id="KW-1185">Reference proteome</keyword>
<dbReference type="AlphaFoldDB" id="A0A516G6F3"/>
<dbReference type="Proteomes" id="UP000315395">
    <property type="component" value="Chromosome"/>
</dbReference>
<organism evidence="1 2">
    <name type="scientific">Ornithinimicrobium ciconiae</name>
    <dbReference type="NCBI Taxonomy" id="2594265"/>
    <lineage>
        <taxon>Bacteria</taxon>
        <taxon>Bacillati</taxon>
        <taxon>Actinomycetota</taxon>
        <taxon>Actinomycetes</taxon>
        <taxon>Micrococcales</taxon>
        <taxon>Ornithinimicrobiaceae</taxon>
        <taxon>Ornithinimicrobium</taxon>
    </lineage>
</organism>
<dbReference type="OrthoDB" id="3265836at2"/>
<proteinExistence type="predicted"/>
<accession>A0A516G6F3</accession>
<reference evidence="1 2" key="1">
    <citation type="submission" date="2019-07" db="EMBL/GenBank/DDBJ databases">
        <title>complete genome sequencing of Ornithinimicrobium sp. H23M54.</title>
        <authorList>
            <person name="Bae J.-W."/>
            <person name="Lee S.-Y."/>
        </authorList>
    </citation>
    <scope>NUCLEOTIDE SEQUENCE [LARGE SCALE GENOMIC DNA]</scope>
    <source>
        <strain evidence="1 2">H23M54</strain>
    </source>
</reference>
<evidence type="ECO:0000313" key="1">
    <source>
        <dbReference type="EMBL" id="QDO87108.1"/>
    </source>
</evidence>
<name>A0A516G6F3_9MICO</name>
<gene>
    <name evidence="1" type="ORF">FNH13_01195</name>
</gene>
<evidence type="ECO:0000313" key="2">
    <source>
        <dbReference type="Proteomes" id="UP000315395"/>
    </source>
</evidence>
<dbReference type="KEGG" id="orz:FNH13_01195"/>
<sequence length="194" mass="22173">MWADLPHDIIHLQSIGAELGTTFYTQRTDAPITPGRLLEIVTNRTGLDPALAEAAFGDYLDYAQFAPEHIGGYNYHDVFYWEQRMGKWGYQKYQDGDFAHRMLMPFNDRGLIELMQSLPYPLREQKVLLEAVLATVPALDPERLRGHVADEPLRPADVDESPITWRDVVAARPHLRPRVRRAAARLRRRAGGMP</sequence>
<protein>
    <submittedName>
        <fullName evidence="1">Uncharacterized protein</fullName>
    </submittedName>
</protein>
<dbReference type="EMBL" id="CP041616">
    <property type="protein sequence ID" value="QDO87108.1"/>
    <property type="molecule type" value="Genomic_DNA"/>
</dbReference>